<accession>A0A3A9AUW1</accession>
<proteinExistence type="predicted"/>
<evidence type="ECO:0000313" key="3">
    <source>
        <dbReference type="Proteomes" id="UP000280696"/>
    </source>
</evidence>
<comment type="caution">
    <text evidence="2">The sequence shown here is derived from an EMBL/GenBank/DDBJ whole genome shotgun (WGS) entry which is preliminary data.</text>
</comment>
<feature type="region of interest" description="Disordered" evidence="1">
    <location>
        <begin position="37"/>
        <end position="77"/>
    </location>
</feature>
<dbReference type="AlphaFoldDB" id="A0A3A9AUW1"/>
<feature type="compositionally biased region" description="Basic and acidic residues" evidence="1">
    <location>
        <begin position="46"/>
        <end position="77"/>
    </location>
</feature>
<reference evidence="2 3" key="1">
    <citation type="submission" date="2018-09" db="EMBL/GenBank/DDBJ databases">
        <title>Murine metabolic-syndrome-specific gut microbial biobank.</title>
        <authorList>
            <person name="Liu C."/>
        </authorList>
    </citation>
    <scope>NUCLEOTIDE SEQUENCE [LARGE SCALE GENOMIC DNA]</scope>
    <source>
        <strain evidence="2 3">0.1xD8-82</strain>
    </source>
</reference>
<dbReference type="EMBL" id="RAYQ01000010">
    <property type="protein sequence ID" value="RKI91341.1"/>
    <property type="molecule type" value="Genomic_DNA"/>
</dbReference>
<sequence>MHPADVGVRSNTGRAWVKLEEEAGDFFGQKKLNINKHANDTSKISTKPETDKQGHEQLSLEHVENPDPNMKNEDGRNNLECKRKYGEYISKDSVRLSRDGYDAILGGKFDFFYPVMRRWADELAWSKEYLKGQVNGGEMPTPGAGSNRFIDLFVQFFLEFILFSIIALCYNEPGNNRAFLSVWEYVDRNGKFY</sequence>
<protein>
    <submittedName>
        <fullName evidence="2">Uncharacterized protein</fullName>
    </submittedName>
</protein>
<keyword evidence="3" id="KW-1185">Reference proteome</keyword>
<evidence type="ECO:0000256" key="1">
    <source>
        <dbReference type="SAM" id="MobiDB-lite"/>
    </source>
</evidence>
<gene>
    <name evidence="2" type="ORF">D7V94_10605</name>
</gene>
<evidence type="ECO:0000313" key="2">
    <source>
        <dbReference type="EMBL" id="RKI91341.1"/>
    </source>
</evidence>
<dbReference type="Proteomes" id="UP000280696">
    <property type="component" value="Unassembled WGS sequence"/>
</dbReference>
<name>A0A3A9AUW1_9FIRM</name>
<organism evidence="2 3">
    <name type="scientific">Parablautia intestinalis</name>
    <dbReference type="NCBI Taxonomy" id="2320100"/>
    <lineage>
        <taxon>Bacteria</taxon>
        <taxon>Bacillati</taxon>
        <taxon>Bacillota</taxon>
        <taxon>Clostridia</taxon>
        <taxon>Lachnospirales</taxon>
        <taxon>Lachnospiraceae</taxon>
        <taxon>Parablautia</taxon>
    </lineage>
</organism>